<keyword evidence="1" id="KW-0812">Transmembrane</keyword>
<evidence type="ECO:0000313" key="2">
    <source>
        <dbReference type="EMBL" id="KIE43996.1"/>
    </source>
</evidence>
<name>A0A0C1R0J4_9BACT</name>
<comment type="caution">
    <text evidence="2">The sequence shown here is derived from an EMBL/GenBank/DDBJ whole genome shotgun (WGS) entry which is preliminary data.</text>
</comment>
<keyword evidence="3" id="KW-1185">Reference proteome</keyword>
<accession>A0A0C1R0J4</accession>
<keyword evidence="1" id="KW-0472">Membrane</keyword>
<dbReference type="EMBL" id="JXBL01000001">
    <property type="protein sequence ID" value="KIE43996.1"/>
    <property type="molecule type" value="Genomic_DNA"/>
</dbReference>
<evidence type="ECO:0000256" key="1">
    <source>
        <dbReference type="SAM" id="Phobius"/>
    </source>
</evidence>
<gene>
    <name evidence="2" type="ORF">SE37_15900</name>
</gene>
<evidence type="ECO:0000313" key="3">
    <source>
        <dbReference type="Proteomes" id="UP000031433"/>
    </source>
</evidence>
<dbReference type="Proteomes" id="UP000031433">
    <property type="component" value="Unassembled WGS sequence"/>
</dbReference>
<organism evidence="2 3">
    <name type="scientific">Geobacter soli</name>
    <dbReference type="NCBI Taxonomy" id="1510391"/>
    <lineage>
        <taxon>Bacteria</taxon>
        <taxon>Pseudomonadati</taxon>
        <taxon>Thermodesulfobacteriota</taxon>
        <taxon>Desulfuromonadia</taxon>
        <taxon>Geobacterales</taxon>
        <taxon>Geobacteraceae</taxon>
        <taxon>Geobacter</taxon>
    </lineage>
</organism>
<proteinExistence type="predicted"/>
<dbReference type="RefSeq" id="WP_039647866.1">
    <property type="nucleotide sequence ID" value="NZ_JXBL01000001.1"/>
</dbReference>
<dbReference type="AlphaFoldDB" id="A0A0C1R0J4"/>
<keyword evidence="1" id="KW-1133">Transmembrane helix</keyword>
<protein>
    <submittedName>
        <fullName evidence="2">General secretion pathway protein GspM</fullName>
    </submittedName>
</protein>
<reference evidence="2 3" key="1">
    <citation type="submission" date="2015-01" db="EMBL/GenBank/DDBJ databases">
        <title>Genome sequence of the anaerobic bacterium Geobacter soli GSS01, a dissimilatory Fe(III) reducer from soil.</title>
        <authorList>
            <person name="Yang G."/>
            <person name="Zhou S."/>
        </authorList>
    </citation>
    <scope>NUCLEOTIDE SEQUENCE [LARGE SCALE GENOMIC DNA]</scope>
    <source>
        <strain evidence="2 3">GSS01</strain>
    </source>
</reference>
<sequence>MSALNRIRDTWNDMDRPTRLRWGYGLVAILALAVAFSFAYDRIGLLEDKRQRREADLVEMLRLKGRYQEARSTSMRLANRLAAVRADDSPAKLVEETGIRGKSLRITPLKTEQKNGFTEEAADIKIDGLTANEAVNLLHRIEKGQRPAIIRKALLRTRFDDPSKLDLTLTVALLRGAPQGAR</sequence>
<feature type="transmembrane region" description="Helical" evidence="1">
    <location>
        <begin position="20"/>
        <end position="40"/>
    </location>
</feature>